<dbReference type="AlphaFoldDB" id="A0A239L725"/>
<reference evidence="1 2" key="1">
    <citation type="submission" date="2017-06" db="EMBL/GenBank/DDBJ databases">
        <authorList>
            <person name="Kim H.J."/>
            <person name="Triplett B.A."/>
        </authorList>
    </citation>
    <scope>NUCLEOTIDE SEQUENCE [LARGE SCALE GENOMIC DNA]</scope>
    <source>
        <strain evidence="1 2">SCA</strain>
    </source>
</reference>
<proteinExistence type="predicted"/>
<dbReference type="Proteomes" id="UP000198304">
    <property type="component" value="Unassembled WGS sequence"/>
</dbReference>
<protein>
    <submittedName>
        <fullName evidence="1">Uncharacterized protein</fullName>
    </submittedName>
</protein>
<name>A0A239L725_9FIRM</name>
<organism evidence="1 2">
    <name type="scientific">Anaerovirgula multivorans</name>
    <dbReference type="NCBI Taxonomy" id="312168"/>
    <lineage>
        <taxon>Bacteria</taxon>
        <taxon>Bacillati</taxon>
        <taxon>Bacillota</taxon>
        <taxon>Clostridia</taxon>
        <taxon>Peptostreptococcales</taxon>
        <taxon>Natronincolaceae</taxon>
        <taxon>Anaerovirgula</taxon>
    </lineage>
</organism>
<evidence type="ECO:0000313" key="2">
    <source>
        <dbReference type="Proteomes" id="UP000198304"/>
    </source>
</evidence>
<gene>
    <name evidence="1" type="ORF">SAMN05446037_10676</name>
</gene>
<accession>A0A239L725</accession>
<dbReference type="EMBL" id="FZOJ01000067">
    <property type="protein sequence ID" value="SNT26417.1"/>
    <property type="molecule type" value="Genomic_DNA"/>
</dbReference>
<keyword evidence="2" id="KW-1185">Reference proteome</keyword>
<sequence>MYKSADVYTRLAYFAQYEVALWKSIPEEDRVKTDKMYKLWCVQKSAILMLLRKIAKLFLLINQSVGVVLFVKTIAL</sequence>
<evidence type="ECO:0000313" key="1">
    <source>
        <dbReference type="EMBL" id="SNT26417.1"/>
    </source>
</evidence>